<reference evidence="2" key="1">
    <citation type="submission" date="2023-03" db="EMBL/GenBank/DDBJ databases">
        <title>Massive genome expansion in bonnet fungi (Mycena s.s.) driven by repeated elements and novel gene families across ecological guilds.</title>
        <authorList>
            <consortium name="Lawrence Berkeley National Laboratory"/>
            <person name="Harder C.B."/>
            <person name="Miyauchi S."/>
            <person name="Viragh M."/>
            <person name="Kuo A."/>
            <person name="Thoen E."/>
            <person name="Andreopoulos B."/>
            <person name="Lu D."/>
            <person name="Skrede I."/>
            <person name="Drula E."/>
            <person name="Henrissat B."/>
            <person name="Morin E."/>
            <person name="Kohler A."/>
            <person name="Barry K."/>
            <person name="LaButti K."/>
            <person name="Morin E."/>
            <person name="Salamov A."/>
            <person name="Lipzen A."/>
            <person name="Mereny Z."/>
            <person name="Hegedus B."/>
            <person name="Baldrian P."/>
            <person name="Stursova M."/>
            <person name="Weitz H."/>
            <person name="Taylor A."/>
            <person name="Grigoriev I.V."/>
            <person name="Nagy L.G."/>
            <person name="Martin F."/>
            <person name="Kauserud H."/>
        </authorList>
    </citation>
    <scope>NUCLEOTIDE SEQUENCE</scope>
    <source>
        <strain evidence="2">CBHHK182m</strain>
    </source>
</reference>
<sequence length="573" mass="63212">MDYLGPLPSSQDISRTAAQLYTRTAQGHFLPYEPTPTERIGARVGQMGPFFQCRTAGICSRGIPCKGLKSDQTKEVVGTKPAEHRQRGATRWYQARIYVPAAMTYTTEIDMLIRIALMSTAVSTVGYAIGFKWECLDIWKKICLRIRRVQTSQALVSGVQTLGYIKAIGFNMMVFSAIEPTRVEVDEVKRQVAIPRSKLGVWKKEQDPPKVEGWRPSLAAILPNNMGLPKSTYKSLTVPRRDTPAHHATPRHGEKPPFGLAAAHLNCAVPSDAVAQSHLLEHLGGVQTKNYTSLRNFGTTVELATSSAITNQIRGVEAIPSSHFTQEYGTPKKYLQKPHRATSGHASTATAAHHARPRHGENPVPLDGVVVKELTIDGEAVLKLSMSQSKTHEGDRPGPRRQIVGTRTLPIPGLVVVLTRQRDIDAIGHELSSRSRQQKCALPLIHNQLTPKRDPELGIIYQKNPDGSAWNFNGNGDWEERSPHGASFKLFIWCAHWGLDSGAMHGRLISSASRIPKTTAVQQARRLIIECTGSRSALQSYPIIGLLPTSVAGEYEHTEEEEEEEGVLLQRSL</sequence>
<feature type="region of interest" description="Disordered" evidence="1">
    <location>
        <begin position="336"/>
        <end position="365"/>
    </location>
</feature>
<evidence type="ECO:0000313" key="3">
    <source>
        <dbReference type="Proteomes" id="UP001215598"/>
    </source>
</evidence>
<evidence type="ECO:0000313" key="2">
    <source>
        <dbReference type="EMBL" id="KAJ7713277.1"/>
    </source>
</evidence>
<name>A0AAD7MEW9_9AGAR</name>
<accession>A0AAD7MEW9</accession>
<proteinExistence type="predicted"/>
<feature type="compositionally biased region" description="Low complexity" evidence="1">
    <location>
        <begin position="343"/>
        <end position="352"/>
    </location>
</feature>
<dbReference type="EMBL" id="JARKIB010000346">
    <property type="protein sequence ID" value="KAJ7713277.1"/>
    <property type="molecule type" value="Genomic_DNA"/>
</dbReference>
<keyword evidence="3" id="KW-1185">Reference proteome</keyword>
<protein>
    <submittedName>
        <fullName evidence="2">Uncharacterized protein</fullName>
    </submittedName>
</protein>
<dbReference type="Proteomes" id="UP001215598">
    <property type="component" value="Unassembled WGS sequence"/>
</dbReference>
<organism evidence="2 3">
    <name type="scientific">Mycena metata</name>
    <dbReference type="NCBI Taxonomy" id="1033252"/>
    <lineage>
        <taxon>Eukaryota</taxon>
        <taxon>Fungi</taxon>
        <taxon>Dikarya</taxon>
        <taxon>Basidiomycota</taxon>
        <taxon>Agaricomycotina</taxon>
        <taxon>Agaricomycetes</taxon>
        <taxon>Agaricomycetidae</taxon>
        <taxon>Agaricales</taxon>
        <taxon>Marasmiineae</taxon>
        <taxon>Mycenaceae</taxon>
        <taxon>Mycena</taxon>
    </lineage>
</organism>
<gene>
    <name evidence="2" type="ORF">B0H16DRAFT_1478761</name>
</gene>
<dbReference type="AlphaFoldDB" id="A0AAD7MEW9"/>
<comment type="caution">
    <text evidence="2">The sequence shown here is derived from an EMBL/GenBank/DDBJ whole genome shotgun (WGS) entry which is preliminary data.</text>
</comment>
<evidence type="ECO:0000256" key="1">
    <source>
        <dbReference type="SAM" id="MobiDB-lite"/>
    </source>
</evidence>